<feature type="region of interest" description="Disordered" evidence="1">
    <location>
        <begin position="914"/>
        <end position="965"/>
    </location>
</feature>
<feature type="region of interest" description="Disordered" evidence="1">
    <location>
        <begin position="780"/>
        <end position="801"/>
    </location>
</feature>
<dbReference type="EMBL" id="MTHB01000299">
    <property type="protein sequence ID" value="OXC71707.1"/>
    <property type="molecule type" value="Genomic_DNA"/>
</dbReference>
<reference evidence="4" key="1">
    <citation type="submission" date="2017-01" db="EMBL/GenBank/DDBJ databases">
        <title>Genome Analysis of Deinococcus marmoris KOPRI26562.</title>
        <authorList>
            <person name="Kim J.H."/>
            <person name="Oh H.-M."/>
        </authorList>
    </citation>
    <scope>NUCLEOTIDE SEQUENCE [LARGE SCALE GENOMIC DNA]</scope>
    <source>
        <strain evidence="4">PAMC 26633</strain>
    </source>
</reference>
<dbReference type="Proteomes" id="UP000214720">
    <property type="component" value="Unassembled WGS sequence"/>
</dbReference>
<evidence type="ECO:0000259" key="2">
    <source>
        <dbReference type="Pfam" id="PF18821"/>
    </source>
</evidence>
<organism evidence="3 4">
    <name type="scientific">Caballeronia sordidicola</name>
    <name type="common">Burkholderia sordidicola</name>
    <dbReference type="NCBI Taxonomy" id="196367"/>
    <lineage>
        <taxon>Bacteria</taxon>
        <taxon>Pseudomonadati</taxon>
        <taxon>Pseudomonadota</taxon>
        <taxon>Betaproteobacteria</taxon>
        <taxon>Burkholderiales</taxon>
        <taxon>Burkholderiaceae</taxon>
        <taxon>Caballeronia</taxon>
    </lineage>
</organism>
<dbReference type="RefSeq" id="WP_089166334.1">
    <property type="nucleotide sequence ID" value="NZ_MTHB01000299.1"/>
</dbReference>
<dbReference type="Pfam" id="PF18821">
    <property type="entry name" value="LPD7"/>
    <property type="match status" value="1"/>
</dbReference>
<protein>
    <recommendedName>
        <fullName evidence="2">Large polyvalent protein-associated domain-containing protein</fullName>
    </recommendedName>
</protein>
<feature type="region of interest" description="Disordered" evidence="1">
    <location>
        <begin position="353"/>
        <end position="473"/>
    </location>
</feature>
<feature type="compositionally biased region" description="Basic and acidic residues" evidence="1">
    <location>
        <begin position="378"/>
        <end position="397"/>
    </location>
</feature>
<sequence>MLLRAKGRHDGVKEYLEKGRKLGRELERDEMDERVVLAGDLELTDSIIQSIDVAPDVDRYLSVTMSFKEDEVSRETLEAITEDFRKFVGVAYLPEEFNFYAEAHLPKVKSYLDDTGAFVERKPHIHIVIPKLNLISGGHLEALGFYKSNIQFVEAFQEHVNAKYGLASPKDHRRAGFTNESEMISRYKGDLFKPASRDIKETVLNAMLDREIERYDDFLALLAEHGEARLRNEGRNTEYANVKPQDALKGVNLKERVFSRAFIELPTQDKLLQLSADVSVTYEETGRARETDARYLDALSQWEQTRALEVKYLNNGNTKSFPAYQAASLNERVAMLEARRDAFYLKHLDDYHESGSGRQTSGQPDGASGGYAPGEARGLGERDAGDGRVRGDGRLYEFDSSAGVGPRVVPRLDAGGDARFPRGPGSGSLGGLPPDPRRDIPGGSRGTIAERRQHGALPDSQGTPSPAFNGMRGMSGVPVDRFAPRRAVLVPDHALHELEHERAVPADSVRRNRHRERAGVRATGRRADSVLSQRMRDERERIAQRSARDEYSEIRANLDPHRLLTELSHSHGVRPEKYGITAGRDGASRIRAGGRHLNVSDFLTKELHLPWRDASEILSGSYQRQMSGAALPLARELPRAALWREYTIERDVFRRARLDAMATQQSSEQSRRAQIKQAFIVARDAARNHLDLRPSGRRALMSIARMTKADAEQTLRAQIQLERDGLKAKYGQRHGATFGEFLQARAQVGDTRALVELRRMRPTTLETPQPQENWIMPASEEHARGKRQASTGEDERDLSESGYDNQIIYRAPQLSYEVHRDGAVTYRHDGRSVVRDHGLAVRVLQTDRAAIEAALRLAQAKFGPALKLQGPVEMQREAAKVAAEAGMYVEFSDNSLNDIVRARRVQLIGDRAAAVGTRSQDRSRVRDLPVASPTVAPDRAPGPIQGPDPAQDGDLRPPIPSAPSL</sequence>
<gene>
    <name evidence="3" type="ORF">BSU04_45490</name>
</gene>
<evidence type="ECO:0000313" key="3">
    <source>
        <dbReference type="EMBL" id="OXC71707.1"/>
    </source>
</evidence>
<name>A0A226WLR1_CABSO</name>
<dbReference type="InterPro" id="IPR040677">
    <property type="entry name" value="LPD7"/>
</dbReference>
<dbReference type="OrthoDB" id="279005at2"/>
<feature type="domain" description="Large polyvalent protein-associated" evidence="2">
    <location>
        <begin position="814"/>
        <end position="903"/>
    </location>
</feature>
<dbReference type="AlphaFoldDB" id="A0A226WLR1"/>
<evidence type="ECO:0000256" key="1">
    <source>
        <dbReference type="SAM" id="MobiDB-lite"/>
    </source>
</evidence>
<proteinExistence type="predicted"/>
<evidence type="ECO:0000313" key="4">
    <source>
        <dbReference type="Proteomes" id="UP000214720"/>
    </source>
</evidence>
<accession>A0A226WLR1</accession>
<comment type="caution">
    <text evidence="3">The sequence shown here is derived from an EMBL/GenBank/DDBJ whole genome shotgun (WGS) entry which is preliminary data.</text>
</comment>